<name>A0A6D2CCJ9_9HELI</name>
<dbReference type="Proteomes" id="UP000029870">
    <property type="component" value="Unassembled WGS sequence"/>
</dbReference>
<dbReference type="Pfam" id="PF13310">
    <property type="entry name" value="Virulence_RhuM"/>
    <property type="match status" value="1"/>
</dbReference>
<organism evidence="1 2">
    <name type="scientific">Helicobacter bilis</name>
    <dbReference type="NCBI Taxonomy" id="37372"/>
    <lineage>
        <taxon>Bacteria</taxon>
        <taxon>Pseudomonadati</taxon>
        <taxon>Campylobacterota</taxon>
        <taxon>Epsilonproteobacteria</taxon>
        <taxon>Campylobacterales</taxon>
        <taxon>Helicobacteraceae</taxon>
        <taxon>Helicobacter</taxon>
    </lineage>
</organism>
<dbReference type="PANTHER" id="PTHR35810">
    <property type="entry name" value="CYTOPLASMIC PROTEIN-RELATED"/>
    <property type="match status" value="1"/>
</dbReference>
<dbReference type="AlphaFoldDB" id="A0A6D2CCJ9"/>
<evidence type="ECO:0008006" key="3">
    <source>
        <dbReference type="Google" id="ProtNLM"/>
    </source>
</evidence>
<protein>
    <recommendedName>
        <fullName evidence="3">Bro-N domain-containing protein</fullName>
    </recommendedName>
</protein>
<dbReference type="EMBL" id="JRPH02000008">
    <property type="protein sequence ID" value="TLE05302.1"/>
    <property type="molecule type" value="Genomic_DNA"/>
</dbReference>
<comment type="caution">
    <text evidence="1">The sequence shown here is derived from an EMBL/GenBank/DDBJ whole genome shotgun (WGS) entry which is preliminary data.</text>
</comment>
<dbReference type="InterPro" id="IPR011204">
    <property type="entry name" value="Virulence_RhuM-like"/>
</dbReference>
<dbReference type="PANTHER" id="PTHR35810:SF1">
    <property type="entry name" value="CYTOPLASMIC PROTEIN"/>
    <property type="match status" value="1"/>
</dbReference>
<accession>A0A6D2CCJ9</accession>
<reference evidence="1 2" key="1">
    <citation type="journal article" date="2014" name="Genome Announc.">
        <title>Draft genome sequences of eight enterohepatic helicobacter species isolated from both laboratory and wild rodents.</title>
        <authorList>
            <person name="Sheh A."/>
            <person name="Shen Z."/>
            <person name="Fox J.G."/>
        </authorList>
    </citation>
    <scope>NUCLEOTIDE SEQUENCE [LARGE SCALE GENOMIC DNA]</scope>
    <source>
        <strain evidence="1 2">Missouri</strain>
    </source>
</reference>
<proteinExistence type="predicted"/>
<evidence type="ECO:0000313" key="1">
    <source>
        <dbReference type="EMBL" id="TLE05302.1"/>
    </source>
</evidence>
<dbReference type="GeneID" id="77083290"/>
<evidence type="ECO:0000313" key="2">
    <source>
        <dbReference type="Proteomes" id="UP000029870"/>
    </source>
</evidence>
<sequence length="112" mass="12549">MAYTKANGRTFDCSTDNIPLHLKNIFESGELDKDSVTEKFSVTANDGKNYLTQTYNLDAIIAVGCRVNSKLATAFRQWATKNLREYIVKGFVLDDEQLKIAVTLTKATSKSY</sequence>
<gene>
    <name evidence="1" type="ORF">LS77_003565</name>
</gene>
<dbReference type="RefSeq" id="WP_004088759.1">
    <property type="nucleotide sequence ID" value="NZ_CAOUIW010000008.1"/>
</dbReference>